<comment type="similarity">
    <text evidence="1">Belongs to the nitroreductase family.</text>
</comment>
<dbReference type="Gene3D" id="3.40.109.10">
    <property type="entry name" value="NADH Oxidase"/>
    <property type="match status" value="1"/>
</dbReference>
<reference evidence="5 6" key="1">
    <citation type="submission" date="2019-02" db="EMBL/GenBank/DDBJ databases">
        <authorList>
            <person name="Sun L."/>
            <person name="Pan D."/>
            <person name="Wu X."/>
        </authorList>
    </citation>
    <scope>NUCLEOTIDE SEQUENCE [LARGE SCALE GENOMIC DNA]</scope>
    <source>
        <strain evidence="5 6">JW-1</strain>
    </source>
</reference>
<dbReference type="PANTHER" id="PTHR43673">
    <property type="entry name" value="NAD(P)H NITROREDUCTASE YDGI-RELATED"/>
    <property type="match status" value="1"/>
</dbReference>
<dbReference type="PANTHER" id="PTHR43673:SF10">
    <property type="entry name" value="NADH DEHYDROGENASE_NAD(P)H NITROREDUCTASE XCC3605-RELATED"/>
    <property type="match status" value="1"/>
</dbReference>
<gene>
    <name evidence="5" type="ORF">EVS81_08080</name>
</gene>
<keyword evidence="2" id="KW-0560">Oxidoreductase</keyword>
<evidence type="ECO:0000313" key="5">
    <source>
        <dbReference type="EMBL" id="QBE48794.1"/>
    </source>
</evidence>
<organism evidence="5 6">
    <name type="scientific">Leucobacter triazinivorans</name>
    <dbReference type="NCBI Taxonomy" id="1784719"/>
    <lineage>
        <taxon>Bacteria</taxon>
        <taxon>Bacillati</taxon>
        <taxon>Actinomycetota</taxon>
        <taxon>Actinomycetes</taxon>
        <taxon>Micrococcales</taxon>
        <taxon>Microbacteriaceae</taxon>
        <taxon>Leucobacter</taxon>
    </lineage>
</organism>
<dbReference type="KEGG" id="ltr:EVS81_08080"/>
<accession>A0A4P6KGZ6</accession>
<keyword evidence="6" id="KW-1185">Reference proteome</keyword>
<protein>
    <submittedName>
        <fullName evidence="5">Nitroreductase</fullName>
    </submittedName>
</protein>
<dbReference type="OrthoDB" id="9802510at2"/>
<evidence type="ECO:0000256" key="2">
    <source>
        <dbReference type="ARBA" id="ARBA00023002"/>
    </source>
</evidence>
<name>A0A4P6KGZ6_9MICO</name>
<dbReference type="AlphaFoldDB" id="A0A4P6KGZ6"/>
<dbReference type="CDD" id="cd02138">
    <property type="entry name" value="TdsD-like"/>
    <property type="match status" value="1"/>
</dbReference>
<dbReference type="InterPro" id="IPR029479">
    <property type="entry name" value="Nitroreductase"/>
</dbReference>
<feature type="region of interest" description="Disordered" evidence="3">
    <location>
        <begin position="1"/>
        <end position="66"/>
    </location>
</feature>
<evidence type="ECO:0000313" key="6">
    <source>
        <dbReference type="Proteomes" id="UP000289260"/>
    </source>
</evidence>
<evidence type="ECO:0000259" key="4">
    <source>
        <dbReference type="Pfam" id="PF00881"/>
    </source>
</evidence>
<dbReference type="GO" id="GO:0016491">
    <property type="term" value="F:oxidoreductase activity"/>
    <property type="evidence" value="ECO:0007669"/>
    <property type="project" value="UniProtKB-KW"/>
</dbReference>
<sequence length="247" mass="26651">MPRVRTAGVQRGPRPGGPRRDRPQTCGIPRNSAGGVRVARVRNPPGESAPHAPRSTVTPRSAHTSAPVLDTLAERWSPRSFDGEHTFPEGALRGVLEAARWAPSANNSQPWRFIVARRGGASFARIAQALAGSNRQWAGRAAALIVNLAEVADADGAPRPWAEYDLGQAVAHLSVQAHSEGFSTHQMGGFDREAIRTAFDLDERLIPVSITAIGMLGNPAQLPEPLREREIAPRTRKALEDLVLARD</sequence>
<feature type="domain" description="Nitroreductase" evidence="4">
    <location>
        <begin position="73"/>
        <end position="135"/>
    </location>
</feature>
<dbReference type="Pfam" id="PF00881">
    <property type="entry name" value="Nitroreductase"/>
    <property type="match status" value="1"/>
</dbReference>
<evidence type="ECO:0000256" key="1">
    <source>
        <dbReference type="ARBA" id="ARBA00007118"/>
    </source>
</evidence>
<dbReference type="InterPro" id="IPR000415">
    <property type="entry name" value="Nitroreductase-like"/>
</dbReference>
<evidence type="ECO:0000256" key="3">
    <source>
        <dbReference type="SAM" id="MobiDB-lite"/>
    </source>
</evidence>
<proteinExistence type="inferred from homology"/>
<feature type="compositionally biased region" description="Polar residues" evidence="3">
    <location>
        <begin position="55"/>
        <end position="64"/>
    </location>
</feature>
<dbReference type="SUPFAM" id="SSF55469">
    <property type="entry name" value="FMN-dependent nitroreductase-like"/>
    <property type="match status" value="1"/>
</dbReference>
<dbReference type="Proteomes" id="UP000289260">
    <property type="component" value="Chromosome"/>
</dbReference>
<dbReference type="EMBL" id="CP035806">
    <property type="protein sequence ID" value="QBE48794.1"/>
    <property type="molecule type" value="Genomic_DNA"/>
</dbReference>